<dbReference type="AlphaFoldDB" id="A0A0U1NN65"/>
<keyword evidence="4" id="KW-1185">Reference proteome</keyword>
<organism evidence="3 4">
    <name type="scientific">Nereida ignava</name>
    <dbReference type="NCBI Taxonomy" id="282199"/>
    <lineage>
        <taxon>Bacteria</taxon>
        <taxon>Pseudomonadati</taxon>
        <taxon>Pseudomonadota</taxon>
        <taxon>Alphaproteobacteria</taxon>
        <taxon>Rhodobacterales</taxon>
        <taxon>Roseobacteraceae</taxon>
        <taxon>Nereida</taxon>
    </lineage>
</organism>
<evidence type="ECO:0000259" key="2">
    <source>
        <dbReference type="Pfam" id="PF07603"/>
    </source>
</evidence>
<evidence type="ECO:0000313" key="3">
    <source>
        <dbReference type="EMBL" id="CRK76170.1"/>
    </source>
</evidence>
<proteinExistence type="predicted"/>
<reference evidence="3 4" key="1">
    <citation type="submission" date="2015-04" db="EMBL/GenBank/DDBJ databases">
        <authorList>
            <person name="Syromyatnikov M.Y."/>
            <person name="Popov V.N."/>
        </authorList>
    </citation>
    <scope>NUCLEOTIDE SEQUENCE [LARGE SCALE GENOMIC DNA]</scope>
    <source>
        <strain evidence="3 4">CECT 5292</strain>
    </source>
</reference>
<feature type="domain" description="Lcl C-terminal" evidence="2">
    <location>
        <begin position="26"/>
        <end position="169"/>
    </location>
</feature>
<feature type="signal peptide" evidence="1">
    <location>
        <begin position="1"/>
        <end position="19"/>
    </location>
</feature>
<dbReference type="PANTHER" id="PTHR35812">
    <property type="entry name" value="LIPOPROTEIN"/>
    <property type="match status" value="1"/>
</dbReference>
<dbReference type="InterPro" id="IPR011460">
    <property type="entry name" value="Lcl_C"/>
</dbReference>
<evidence type="ECO:0000313" key="4">
    <source>
        <dbReference type="Proteomes" id="UP000048949"/>
    </source>
</evidence>
<protein>
    <recommendedName>
        <fullName evidence="2">Lcl C-terminal domain-containing protein</fullName>
    </recommendedName>
</protein>
<accession>A0A0U1NN65</accession>
<keyword evidence="1" id="KW-0732">Signal</keyword>
<name>A0A0U1NN65_9RHOB</name>
<dbReference type="STRING" id="282199.GCA_001049735_02226"/>
<dbReference type="OrthoDB" id="9793251at2"/>
<feature type="chain" id="PRO_5006712171" description="Lcl C-terminal domain-containing protein" evidence="1">
    <location>
        <begin position="20"/>
        <end position="171"/>
    </location>
</feature>
<sequence>MLKPAILLISLLASQPAFAQFYERGNTVDDLTQGVTWLRCSVGQRWQTDTAQCIGDAKRLNFEEIEQVIVQANEQLGGKWRLPTKAELQQLLCEECISKAVRDNAQNEEEKLVPAMIDQSVFPNTAAEPYWSSTKNWIAPRNRWSVNFMTGDSYGRFFPQQRLAVRLLRDR</sequence>
<dbReference type="Proteomes" id="UP000048949">
    <property type="component" value="Unassembled WGS sequence"/>
</dbReference>
<dbReference type="Pfam" id="PF07603">
    <property type="entry name" value="Lcl_C"/>
    <property type="match status" value="1"/>
</dbReference>
<evidence type="ECO:0000256" key="1">
    <source>
        <dbReference type="SAM" id="SignalP"/>
    </source>
</evidence>
<dbReference type="PANTHER" id="PTHR35812:SF1">
    <property type="entry name" value="LIPOPROTEIN"/>
    <property type="match status" value="1"/>
</dbReference>
<gene>
    <name evidence="3" type="ORF">NIG5292_02227</name>
</gene>
<dbReference type="RefSeq" id="WP_053084899.1">
    <property type="nucleotide sequence ID" value="NZ_CVPC01000013.1"/>
</dbReference>
<dbReference type="EMBL" id="CVQV01000013">
    <property type="protein sequence ID" value="CRK76170.1"/>
    <property type="molecule type" value="Genomic_DNA"/>
</dbReference>